<dbReference type="PANTHER" id="PTHR38816">
    <property type="entry name" value="EXOSOME SUBUNIT, DUF54 FAMILY-RELATED"/>
    <property type="match status" value="1"/>
</dbReference>
<dbReference type="InterPro" id="IPR002739">
    <property type="entry name" value="PAB1135-like"/>
</dbReference>
<gene>
    <name evidence="1" type="ORF">ENM11_01365</name>
</gene>
<comment type="caution">
    <text evidence="1">The sequence shown here is derived from an EMBL/GenBank/DDBJ whole genome shotgun (WGS) entry which is preliminary data.</text>
</comment>
<reference evidence="1" key="1">
    <citation type="journal article" date="2020" name="mSystems">
        <title>Genome- and Community-Level Interaction Insights into Carbon Utilization and Element Cycling Functions of Hydrothermarchaeota in Hydrothermal Sediment.</title>
        <authorList>
            <person name="Zhou Z."/>
            <person name="Liu Y."/>
            <person name="Xu W."/>
            <person name="Pan J."/>
            <person name="Luo Z.H."/>
            <person name="Li M."/>
        </authorList>
    </citation>
    <scope>NUCLEOTIDE SEQUENCE [LARGE SCALE GENOMIC DNA]</scope>
    <source>
        <strain evidence="1">SpSt-1056</strain>
    </source>
</reference>
<dbReference type="Pfam" id="PF01877">
    <property type="entry name" value="RNA_binding"/>
    <property type="match status" value="1"/>
</dbReference>
<dbReference type="InterPro" id="IPR022803">
    <property type="entry name" value="Ribosomal_uL5_dom_sf"/>
</dbReference>
<protein>
    <submittedName>
        <fullName evidence="1">Uncharacterized protein</fullName>
    </submittedName>
</protein>
<sequence>MLRLLRLKCRVHCYATEDLEKVKKSVENILNNVRFKVRDVRLEGHYGDVIHALEYEVSNEAEVVAVFEKILRHVGAAALGVEQKSSDGGSFHLRLDKQKALMGEIAAEDVDPIKLEFTYVGDWREVYRWAGNT</sequence>
<name>A0A7C5QCM1_CALS0</name>
<accession>A0A7C5QCM1</accession>
<proteinExistence type="predicted"/>
<organism evidence="1">
    <name type="scientific">Caldiarchaeum subterraneum</name>
    <dbReference type="NCBI Taxonomy" id="311458"/>
    <lineage>
        <taxon>Archaea</taxon>
        <taxon>Nitrososphaerota</taxon>
        <taxon>Candidatus Caldarchaeales</taxon>
        <taxon>Candidatus Caldarchaeaceae</taxon>
        <taxon>Candidatus Caldarchaeum</taxon>
    </lineage>
</organism>
<dbReference type="SUPFAM" id="SSF55282">
    <property type="entry name" value="RL5-like"/>
    <property type="match status" value="1"/>
</dbReference>
<dbReference type="Gene3D" id="3.30.1440.10">
    <property type="match status" value="1"/>
</dbReference>
<dbReference type="PANTHER" id="PTHR38816:SF1">
    <property type="entry name" value="EXOSOME SUBUNIT"/>
    <property type="match status" value="1"/>
</dbReference>
<dbReference type="EMBL" id="DRWN01000013">
    <property type="protein sequence ID" value="HHK67791.1"/>
    <property type="molecule type" value="Genomic_DNA"/>
</dbReference>
<evidence type="ECO:0000313" key="1">
    <source>
        <dbReference type="EMBL" id="HHK67791.1"/>
    </source>
</evidence>
<dbReference type="AlphaFoldDB" id="A0A7C5QCM1"/>